<organism evidence="5 6">
    <name type="scientific">Lachancea mirantina</name>
    <dbReference type="NCBI Taxonomy" id="1230905"/>
    <lineage>
        <taxon>Eukaryota</taxon>
        <taxon>Fungi</taxon>
        <taxon>Dikarya</taxon>
        <taxon>Ascomycota</taxon>
        <taxon>Saccharomycotina</taxon>
        <taxon>Saccharomycetes</taxon>
        <taxon>Saccharomycetales</taxon>
        <taxon>Saccharomycetaceae</taxon>
        <taxon>Lachancea</taxon>
    </lineage>
</organism>
<dbReference type="Pfam" id="PF13516">
    <property type="entry name" value="LRR_6"/>
    <property type="match status" value="1"/>
</dbReference>
<dbReference type="Gene3D" id="3.80.10.10">
    <property type="entry name" value="Ribonuclease Inhibitor"/>
    <property type="match status" value="1"/>
</dbReference>
<keyword evidence="6" id="KW-1185">Reference proteome</keyword>
<dbReference type="GO" id="GO:0005829">
    <property type="term" value="C:cytosol"/>
    <property type="evidence" value="ECO:0007669"/>
    <property type="project" value="TreeGrafter"/>
</dbReference>
<keyword evidence="2" id="KW-0433">Leucine-rich repeat</keyword>
<reference evidence="6" key="1">
    <citation type="submission" date="2016-03" db="EMBL/GenBank/DDBJ databases">
        <authorList>
            <person name="Devillers H."/>
        </authorList>
    </citation>
    <scope>NUCLEOTIDE SEQUENCE [LARGE SCALE GENOMIC DNA]</scope>
</reference>
<dbReference type="GO" id="GO:0005634">
    <property type="term" value="C:nucleus"/>
    <property type="evidence" value="ECO:0007669"/>
    <property type="project" value="TreeGrafter"/>
</dbReference>
<dbReference type="Proteomes" id="UP000191024">
    <property type="component" value="Chromosome C"/>
</dbReference>
<dbReference type="InterPro" id="IPR027038">
    <property type="entry name" value="RanGap"/>
</dbReference>
<keyword evidence="1" id="KW-0343">GTPase activation</keyword>
<evidence type="ECO:0000313" key="6">
    <source>
        <dbReference type="Proteomes" id="UP000191024"/>
    </source>
</evidence>
<evidence type="ECO:0000313" key="5">
    <source>
        <dbReference type="EMBL" id="SCU83905.1"/>
    </source>
</evidence>
<dbReference type="PANTHER" id="PTHR24113:SF12">
    <property type="entry name" value="RAN GTPASE-ACTIVATING PROTEIN 1"/>
    <property type="match status" value="1"/>
</dbReference>
<dbReference type="SMART" id="SM00368">
    <property type="entry name" value="LRR_RI"/>
    <property type="match status" value="6"/>
</dbReference>
<dbReference type="STRING" id="1230905.A0A1G4J2J5"/>
<evidence type="ECO:0000256" key="3">
    <source>
        <dbReference type="ARBA" id="ARBA00022737"/>
    </source>
</evidence>
<accession>A0A1G4J2J5</accession>
<dbReference type="OrthoDB" id="184583at2759"/>
<name>A0A1G4J2J5_9SACH</name>
<evidence type="ECO:0000256" key="2">
    <source>
        <dbReference type="ARBA" id="ARBA00022614"/>
    </source>
</evidence>
<feature type="region of interest" description="Disordered" evidence="4">
    <location>
        <begin position="352"/>
        <end position="377"/>
    </location>
</feature>
<dbReference type="EMBL" id="LT598466">
    <property type="protein sequence ID" value="SCU83905.1"/>
    <property type="molecule type" value="Genomic_DNA"/>
</dbReference>
<dbReference type="PANTHER" id="PTHR24113">
    <property type="entry name" value="RAN GTPASE-ACTIVATING PROTEIN 1"/>
    <property type="match status" value="1"/>
</dbReference>
<dbReference type="InterPro" id="IPR001611">
    <property type="entry name" value="Leu-rich_rpt"/>
</dbReference>
<keyword evidence="3" id="KW-0677">Repeat</keyword>
<dbReference type="GO" id="GO:0048471">
    <property type="term" value="C:perinuclear region of cytoplasm"/>
    <property type="evidence" value="ECO:0007669"/>
    <property type="project" value="TreeGrafter"/>
</dbReference>
<dbReference type="GO" id="GO:0005096">
    <property type="term" value="F:GTPase activator activity"/>
    <property type="evidence" value="ECO:0007669"/>
    <property type="project" value="UniProtKB-KW"/>
</dbReference>
<dbReference type="AlphaFoldDB" id="A0A1G4J2J5"/>
<proteinExistence type="predicted"/>
<dbReference type="InterPro" id="IPR032675">
    <property type="entry name" value="LRR_dom_sf"/>
</dbReference>
<gene>
    <name evidence="5" type="ORF">LAMI_0C05270G</name>
</gene>
<dbReference type="GO" id="GO:0006913">
    <property type="term" value="P:nucleocytoplasmic transport"/>
    <property type="evidence" value="ECO:0007669"/>
    <property type="project" value="TreeGrafter"/>
</dbReference>
<evidence type="ECO:0000256" key="1">
    <source>
        <dbReference type="ARBA" id="ARBA00022468"/>
    </source>
</evidence>
<evidence type="ECO:0000256" key="4">
    <source>
        <dbReference type="SAM" id="MobiDB-lite"/>
    </source>
</evidence>
<dbReference type="SUPFAM" id="SSF52047">
    <property type="entry name" value="RNI-like"/>
    <property type="match status" value="1"/>
</dbReference>
<sequence length="407" mass="45377">MATLHFTPVHETSEVFSISNQALKLTTTEDIEPHLKELEKFSKVTKLDVSGNTIGIEASRSLAEFIQSHPSVKNNLIEINFADLYTSRLVDEVVESLNIFVPVLLECQNLSIVNLSDNAFGLRTIDSLEHYIANAVQLQHLILSNNGMGPFAGERIGKALFRLAQQKKKQKKPFLETFICGRNRLENGSAPLLAVGLKAHADGLKVVKLYQNGIRPSGVAILIRYGFSFNPNLEILDLQDNTFTTGASTVLADALPVWKETLLELNLNDCLLKGSGSDAVCKVFNETAFKELRVLRLQYNELTQDTLLSEIMPALENGNLPSLRLLELNGNRLEEGSDALTDLEQLFEGELDELDDLEEVDSDESEEEEEEAQETEKLVEIDIAALEKTLSELRVDEITEELEKTHI</sequence>
<protein>
    <submittedName>
        <fullName evidence="5">LAMI_0C05270g1_1</fullName>
    </submittedName>
</protein>
<dbReference type="GO" id="GO:0031267">
    <property type="term" value="F:small GTPase binding"/>
    <property type="evidence" value="ECO:0007669"/>
    <property type="project" value="TreeGrafter"/>
</dbReference>
<feature type="compositionally biased region" description="Acidic residues" evidence="4">
    <location>
        <begin position="352"/>
        <end position="373"/>
    </location>
</feature>